<dbReference type="SUPFAM" id="SSF52540">
    <property type="entry name" value="P-loop containing nucleoside triphosphate hydrolases"/>
    <property type="match status" value="1"/>
</dbReference>
<accession>A0A8B6GSV5</accession>
<evidence type="ECO:0000313" key="2">
    <source>
        <dbReference type="EMBL" id="VDI68425.1"/>
    </source>
</evidence>
<gene>
    <name evidence="2" type="ORF">MGAL_10B078969</name>
</gene>
<dbReference type="Gene3D" id="2.60.40.10">
    <property type="entry name" value="Immunoglobulins"/>
    <property type="match status" value="1"/>
</dbReference>
<dbReference type="OrthoDB" id="6136449at2759"/>
<dbReference type="EMBL" id="UYJE01008906">
    <property type="protein sequence ID" value="VDI68425.1"/>
    <property type="molecule type" value="Genomic_DNA"/>
</dbReference>
<dbReference type="AlphaFoldDB" id="A0A8B6GSV5"/>
<feature type="domain" description="Novel STAND NTPase 3" evidence="1">
    <location>
        <begin position="117"/>
        <end position="257"/>
    </location>
</feature>
<feature type="non-terminal residue" evidence="2">
    <location>
        <position position="809"/>
    </location>
</feature>
<sequence length="809" mass="93561">IDSQSTPNVYNVYKGDDITMELHSDDQQKLVAVKWFKEIDIWTELDIHNEQYSGGVPDVPSLTIKIIKLGNAGKYLCLLIYENGETQKAEFKLRMIPQVKIYKALCEHRKDGTFIRPAICDTIDKHMRENNIVVITGREGTGKSKICLELASRYDEKDYMVLKVDLSENYLIYTDISNALLIIDDQHYTQYSLNAFMKDLSVLPGRNVQVVLTCRNLELKIVRNVPEINKLKSEAFIDINSCLTPEEKEDILRRHMKKNYIAISASYDSTFRDPKILTDLSVKVTLDDGVINVVRATEPWKGFPLSASLFCTVRTFLHLGEKYFTNPPIYLIEELKELYKTAKKESNCMDKINDFCILVYIMNNKDHQLDLNDHNLYSQLSELYQTLFSINIPKTPGSNEAKTKSIEESLHRMNNKYLRFHEGGYEFIHPCMLKAVLMSSESMVPYLLLNGSLNDIIEFVRSNDYTAYTAMEDDLVIKIGEDYHQILCERLVRCAFDDHSLLLHVAQYMYSYWRSSGNNLVNKMFKHIEFILFKSLAVLTGDFLSLENESSSGNSINLKGPVQFSKIIMLVDELTYKGRDPWIYGPGTSHFVILSALVSAAMGRYATNRDQTFTILLEEFQKRMHSKSFAKLLKKPLDIHGNTCFHYLVLFDEMSALKILSVIKNPEIKYIFDTENVEKYTPIDISVYLGKRHILEVLNLSTNYKIKSRNRLKRLAKSGKAEYYHENNKNIDLPVVLKTKADNAAPENVKCEDAEDEQKEVNNESNKDIRIFKRKYSVRKEPYKVKKRNRNDVLCFEDFIINIVVFGDY</sequence>
<name>A0A8B6GSV5_MYTGA</name>
<dbReference type="InterPro" id="IPR049050">
    <property type="entry name" value="nSTAND3"/>
</dbReference>
<reference evidence="2" key="1">
    <citation type="submission" date="2018-11" db="EMBL/GenBank/DDBJ databases">
        <authorList>
            <person name="Alioto T."/>
            <person name="Alioto T."/>
        </authorList>
    </citation>
    <scope>NUCLEOTIDE SEQUENCE</scope>
</reference>
<dbReference type="Proteomes" id="UP000596742">
    <property type="component" value="Unassembled WGS sequence"/>
</dbReference>
<dbReference type="InterPro" id="IPR027417">
    <property type="entry name" value="P-loop_NTPase"/>
</dbReference>
<evidence type="ECO:0000313" key="3">
    <source>
        <dbReference type="Proteomes" id="UP000596742"/>
    </source>
</evidence>
<dbReference type="Pfam" id="PF20720">
    <property type="entry name" value="nSTAND3"/>
    <property type="match status" value="1"/>
</dbReference>
<keyword evidence="3" id="KW-1185">Reference proteome</keyword>
<organism evidence="2 3">
    <name type="scientific">Mytilus galloprovincialis</name>
    <name type="common">Mediterranean mussel</name>
    <dbReference type="NCBI Taxonomy" id="29158"/>
    <lineage>
        <taxon>Eukaryota</taxon>
        <taxon>Metazoa</taxon>
        <taxon>Spiralia</taxon>
        <taxon>Lophotrochozoa</taxon>
        <taxon>Mollusca</taxon>
        <taxon>Bivalvia</taxon>
        <taxon>Autobranchia</taxon>
        <taxon>Pteriomorphia</taxon>
        <taxon>Mytilida</taxon>
        <taxon>Mytiloidea</taxon>
        <taxon>Mytilidae</taxon>
        <taxon>Mytilinae</taxon>
        <taxon>Mytilus</taxon>
    </lineage>
</organism>
<proteinExistence type="predicted"/>
<protein>
    <recommendedName>
        <fullName evidence="1">Novel STAND NTPase 3 domain-containing protein</fullName>
    </recommendedName>
</protein>
<dbReference type="InterPro" id="IPR013783">
    <property type="entry name" value="Ig-like_fold"/>
</dbReference>
<comment type="caution">
    <text evidence="2">The sequence shown here is derived from an EMBL/GenBank/DDBJ whole genome shotgun (WGS) entry which is preliminary data.</text>
</comment>
<evidence type="ECO:0000259" key="1">
    <source>
        <dbReference type="Pfam" id="PF20720"/>
    </source>
</evidence>